<gene>
    <name evidence="2" type="ORF">PFICI_10400</name>
</gene>
<dbReference type="InterPro" id="IPR029058">
    <property type="entry name" value="AB_hydrolase_fold"/>
</dbReference>
<dbReference type="PANTHER" id="PTHR33428">
    <property type="entry name" value="CHLOROPHYLLASE-2, CHLOROPLASTIC"/>
    <property type="match status" value="1"/>
</dbReference>
<dbReference type="Gene3D" id="3.40.50.1820">
    <property type="entry name" value="alpha/beta hydrolase"/>
    <property type="match status" value="1"/>
</dbReference>
<dbReference type="OrthoDB" id="2141514at2759"/>
<dbReference type="OMA" id="GWIATES"/>
<keyword evidence="1" id="KW-0732">Signal</keyword>
<sequence length="280" mass="30540">MWSLAIILDFLAASYKVAGRWIKYRREPFPLGGNGPRAPAHHHVAPDLPTHTIFSPANLSPGEKLPLLVWANGFGLSWGLMFGDFLREIASHGYIVIANGTPTGLGMTDETGQLQAIRWATQTSVSGDDVKDIRDHIDGAKIALAGQSKGAIHTYIAASTLRDNPAVKSLGIFNSGLMRRRTRDLALVSGLAASVYYFVGDERDVLFKNAGRDWKLIPKGIPAYFASLPTGHLGTFYEESGGLFAMATVNWLDFELKGDESSKQKLLQAGDGWKIQSRNL</sequence>
<proteinExistence type="predicted"/>
<dbReference type="SUPFAM" id="SSF53474">
    <property type="entry name" value="alpha/beta-Hydrolases"/>
    <property type="match status" value="1"/>
</dbReference>
<keyword evidence="3" id="KW-1185">Reference proteome</keyword>
<dbReference type="KEGG" id="pfy:PFICI_10400"/>
<dbReference type="eggNOG" id="ENOG502RZYU">
    <property type="taxonomic scope" value="Eukaryota"/>
</dbReference>
<evidence type="ECO:0000256" key="1">
    <source>
        <dbReference type="SAM" id="SignalP"/>
    </source>
</evidence>
<organism evidence="2 3">
    <name type="scientific">Pestalotiopsis fici (strain W106-1 / CGMCC3.15140)</name>
    <dbReference type="NCBI Taxonomy" id="1229662"/>
    <lineage>
        <taxon>Eukaryota</taxon>
        <taxon>Fungi</taxon>
        <taxon>Dikarya</taxon>
        <taxon>Ascomycota</taxon>
        <taxon>Pezizomycotina</taxon>
        <taxon>Sordariomycetes</taxon>
        <taxon>Xylariomycetidae</taxon>
        <taxon>Amphisphaeriales</taxon>
        <taxon>Sporocadaceae</taxon>
        <taxon>Pestalotiopsis</taxon>
    </lineage>
</organism>
<accession>W3WWS8</accession>
<dbReference type="HOGENOM" id="CLU_073360_0_0_1"/>
<dbReference type="GeneID" id="19275413"/>
<evidence type="ECO:0000313" key="2">
    <source>
        <dbReference type="EMBL" id="ETS78338.1"/>
    </source>
</evidence>
<reference evidence="3" key="1">
    <citation type="journal article" date="2015" name="BMC Genomics">
        <title>Genomic and transcriptomic analysis of the endophytic fungus Pestalotiopsis fici reveals its lifestyle and high potential for synthesis of natural products.</title>
        <authorList>
            <person name="Wang X."/>
            <person name="Zhang X."/>
            <person name="Liu L."/>
            <person name="Xiang M."/>
            <person name="Wang W."/>
            <person name="Sun X."/>
            <person name="Che Y."/>
            <person name="Guo L."/>
            <person name="Liu G."/>
            <person name="Guo L."/>
            <person name="Wang C."/>
            <person name="Yin W.B."/>
            <person name="Stadler M."/>
            <person name="Zhang X."/>
            <person name="Liu X."/>
        </authorList>
    </citation>
    <scope>NUCLEOTIDE SEQUENCE [LARGE SCALE GENOMIC DNA]</scope>
    <source>
        <strain evidence="3">W106-1 / CGMCC3.15140</strain>
    </source>
</reference>
<dbReference type="RefSeq" id="XP_007837172.1">
    <property type="nucleotide sequence ID" value="XM_007838981.1"/>
</dbReference>
<name>W3WWS8_PESFW</name>
<dbReference type="Proteomes" id="UP000030651">
    <property type="component" value="Unassembled WGS sequence"/>
</dbReference>
<feature type="chain" id="PRO_5004834056" evidence="1">
    <location>
        <begin position="20"/>
        <end position="280"/>
    </location>
</feature>
<dbReference type="AlphaFoldDB" id="W3WWS8"/>
<dbReference type="PANTHER" id="PTHR33428:SF14">
    <property type="entry name" value="CARBOXYLESTERASE TYPE B DOMAIN-CONTAINING PROTEIN"/>
    <property type="match status" value="1"/>
</dbReference>
<evidence type="ECO:0000313" key="3">
    <source>
        <dbReference type="Proteomes" id="UP000030651"/>
    </source>
</evidence>
<dbReference type="InParanoid" id="W3WWS8"/>
<feature type="signal peptide" evidence="1">
    <location>
        <begin position="1"/>
        <end position="19"/>
    </location>
</feature>
<dbReference type="EMBL" id="KI912115">
    <property type="protein sequence ID" value="ETS78338.1"/>
    <property type="molecule type" value="Genomic_DNA"/>
</dbReference>
<protein>
    <submittedName>
        <fullName evidence="2">Uncharacterized protein</fullName>
    </submittedName>
</protein>